<evidence type="ECO:0000313" key="2">
    <source>
        <dbReference type="EMBL" id="KAJ7775428.1"/>
    </source>
</evidence>
<reference evidence="2" key="1">
    <citation type="submission" date="2023-03" db="EMBL/GenBank/DDBJ databases">
        <title>Massive genome expansion in bonnet fungi (Mycena s.s.) driven by repeated elements and novel gene families across ecological guilds.</title>
        <authorList>
            <consortium name="Lawrence Berkeley National Laboratory"/>
            <person name="Harder C.B."/>
            <person name="Miyauchi S."/>
            <person name="Viragh M."/>
            <person name="Kuo A."/>
            <person name="Thoen E."/>
            <person name="Andreopoulos B."/>
            <person name="Lu D."/>
            <person name="Skrede I."/>
            <person name="Drula E."/>
            <person name="Henrissat B."/>
            <person name="Morin E."/>
            <person name="Kohler A."/>
            <person name="Barry K."/>
            <person name="LaButti K."/>
            <person name="Morin E."/>
            <person name="Salamov A."/>
            <person name="Lipzen A."/>
            <person name="Mereny Z."/>
            <person name="Hegedus B."/>
            <person name="Baldrian P."/>
            <person name="Stursova M."/>
            <person name="Weitz H."/>
            <person name="Taylor A."/>
            <person name="Grigoriev I.V."/>
            <person name="Nagy L.G."/>
            <person name="Martin F."/>
            <person name="Kauserud H."/>
        </authorList>
    </citation>
    <scope>NUCLEOTIDE SEQUENCE</scope>
    <source>
        <strain evidence="2">CBHHK182m</strain>
    </source>
</reference>
<gene>
    <name evidence="2" type="ORF">B0H16DRAFT_1450058</name>
</gene>
<dbReference type="Proteomes" id="UP001215598">
    <property type="component" value="Unassembled WGS sequence"/>
</dbReference>
<dbReference type="AlphaFoldDB" id="A0AAD7K042"/>
<feature type="compositionally biased region" description="Polar residues" evidence="1">
    <location>
        <begin position="75"/>
        <end position="84"/>
    </location>
</feature>
<organism evidence="2 3">
    <name type="scientific">Mycena metata</name>
    <dbReference type="NCBI Taxonomy" id="1033252"/>
    <lineage>
        <taxon>Eukaryota</taxon>
        <taxon>Fungi</taxon>
        <taxon>Dikarya</taxon>
        <taxon>Basidiomycota</taxon>
        <taxon>Agaricomycotina</taxon>
        <taxon>Agaricomycetes</taxon>
        <taxon>Agaricomycetidae</taxon>
        <taxon>Agaricales</taxon>
        <taxon>Marasmiineae</taxon>
        <taxon>Mycenaceae</taxon>
        <taxon>Mycena</taxon>
    </lineage>
</organism>
<protein>
    <submittedName>
        <fullName evidence="2">Uncharacterized protein</fullName>
    </submittedName>
</protein>
<name>A0AAD7K042_9AGAR</name>
<evidence type="ECO:0000256" key="1">
    <source>
        <dbReference type="SAM" id="MobiDB-lite"/>
    </source>
</evidence>
<proteinExistence type="predicted"/>
<keyword evidence="3" id="KW-1185">Reference proteome</keyword>
<evidence type="ECO:0000313" key="3">
    <source>
        <dbReference type="Proteomes" id="UP001215598"/>
    </source>
</evidence>
<accession>A0AAD7K042</accession>
<comment type="caution">
    <text evidence="2">The sequence shown here is derived from an EMBL/GenBank/DDBJ whole genome shotgun (WGS) entry which is preliminary data.</text>
</comment>
<feature type="compositionally biased region" description="Polar residues" evidence="1">
    <location>
        <begin position="54"/>
        <end position="65"/>
    </location>
</feature>
<feature type="region of interest" description="Disordered" evidence="1">
    <location>
        <begin position="37"/>
        <end position="99"/>
    </location>
</feature>
<sequence>MPGTALWENPGTTTSRLVVLDITYYDSGPKLIEEDALSPPCSASPHSELGLAHSVSSQPMLPSKSSKFELEDDSSPNFESSLNISRALGTDDPAPAEFSNSPLQPSASIYIARAGAWALPLHFPPHHPLLSLSPSKSHALPTRPPSLSPAPSLVPTIWSYVAHNHVSSLLWYLIKGYPFDTHYRKDYIKSISKAGPIMYIVRKDRL</sequence>
<dbReference type="EMBL" id="JARKIB010000010">
    <property type="protein sequence ID" value="KAJ7775428.1"/>
    <property type="molecule type" value="Genomic_DNA"/>
</dbReference>